<feature type="compositionally biased region" description="Polar residues" evidence="1">
    <location>
        <begin position="34"/>
        <end position="47"/>
    </location>
</feature>
<evidence type="ECO:0000313" key="3">
    <source>
        <dbReference type="EMBL" id="MFC0469826.1"/>
    </source>
</evidence>
<gene>
    <name evidence="3" type="ORF">ACFFHM_04580</name>
</gene>
<evidence type="ECO:0000313" key="4">
    <source>
        <dbReference type="Proteomes" id="UP001589838"/>
    </source>
</evidence>
<name>A0ABV6K929_9BACI</name>
<keyword evidence="4" id="KW-1185">Reference proteome</keyword>
<reference evidence="3 4" key="1">
    <citation type="submission" date="2024-09" db="EMBL/GenBank/DDBJ databases">
        <authorList>
            <person name="Sun Q."/>
            <person name="Mori K."/>
        </authorList>
    </citation>
    <scope>NUCLEOTIDE SEQUENCE [LARGE SCALE GENOMIC DNA]</scope>
    <source>
        <strain evidence="3 4">NCAIM B.02610</strain>
    </source>
</reference>
<feature type="signal peptide" evidence="2">
    <location>
        <begin position="1"/>
        <end position="19"/>
    </location>
</feature>
<organism evidence="3 4">
    <name type="scientific">Halalkalibacter kiskunsagensis</name>
    <dbReference type="NCBI Taxonomy" id="1548599"/>
    <lineage>
        <taxon>Bacteria</taxon>
        <taxon>Bacillati</taxon>
        <taxon>Bacillota</taxon>
        <taxon>Bacilli</taxon>
        <taxon>Bacillales</taxon>
        <taxon>Bacillaceae</taxon>
        <taxon>Halalkalibacter</taxon>
    </lineage>
</organism>
<accession>A0ABV6K929</accession>
<feature type="chain" id="PRO_5046476648" evidence="2">
    <location>
        <begin position="20"/>
        <end position="47"/>
    </location>
</feature>
<evidence type="ECO:0000256" key="1">
    <source>
        <dbReference type="SAM" id="MobiDB-lite"/>
    </source>
</evidence>
<dbReference type="EMBL" id="JBHLUX010000013">
    <property type="protein sequence ID" value="MFC0469826.1"/>
    <property type="molecule type" value="Genomic_DNA"/>
</dbReference>
<dbReference type="PROSITE" id="PS51257">
    <property type="entry name" value="PROKAR_LIPOPROTEIN"/>
    <property type="match status" value="1"/>
</dbReference>
<proteinExistence type="predicted"/>
<sequence>MKKFKWVGVMAIAAMTALSGCGESSGNGGEQAESPASGNDDQTTYHR</sequence>
<feature type="region of interest" description="Disordered" evidence="1">
    <location>
        <begin position="20"/>
        <end position="47"/>
    </location>
</feature>
<comment type="caution">
    <text evidence="3">The sequence shown here is derived from an EMBL/GenBank/DDBJ whole genome shotgun (WGS) entry which is preliminary data.</text>
</comment>
<keyword evidence="2" id="KW-0732">Signal</keyword>
<dbReference type="RefSeq" id="WP_335962034.1">
    <property type="nucleotide sequence ID" value="NZ_JAXBLX010000023.1"/>
</dbReference>
<dbReference type="Proteomes" id="UP001589838">
    <property type="component" value="Unassembled WGS sequence"/>
</dbReference>
<evidence type="ECO:0000256" key="2">
    <source>
        <dbReference type="SAM" id="SignalP"/>
    </source>
</evidence>
<protein>
    <submittedName>
        <fullName evidence="3">Uncharacterized protein</fullName>
    </submittedName>
</protein>